<keyword evidence="1" id="KW-0812">Transmembrane</keyword>
<dbReference type="RefSeq" id="WP_115543737.1">
    <property type="nucleotide sequence ID" value="NZ_NXLQ01000032.1"/>
</dbReference>
<organism evidence="2 3">
    <name type="scientific">Helicobacter didelphidarum</name>
    <dbReference type="NCBI Taxonomy" id="2040648"/>
    <lineage>
        <taxon>Bacteria</taxon>
        <taxon>Pseudomonadati</taxon>
        <taxon>Campylobacterota</taxon>
        <taxon>Epsilonproteobacteria</taxon>
        <taxon>Campylobacterales</taxon>
        <taxon>Helicobacteraceae</taxon>
        <taxon>Helicobacter</taxon>
    </lineage>
</organism>
<comment type="caution">
    <text evidence="2">The sequence shown here is derived from an EMBL/GenBank/DDBJ whole genome shotgun (WGS) entry which is preliminary data.</text>
</comment>
<keyword evidence="3" id="KW-1185">Reference proteome</keyword>
<keyword evidence="1" id="KW-1133">Transmembrane helix</keyword>
<evidence type="ECO:0000313" key="3">
    <source>
        <dbReference type="Proteomes" id="UP000256379"/>
    </source>
</evidence>
<evidence type="ECO:0008006" key="4">
    <source>
        <dbReference type="Google" id="ProtNLM"/>
    </source>
</evidence>
<accession>A0A3D8ICY7</accession>
<dbReference type="Pfam" id="PF04301">
    <property type="entry name" value="BioG"/>
    <property type="match status" value="1"/>
</dbReference>
<dbReference type="EMBL" id="NXLQ01000032">
    <property type="protein sequence ID" value="RDU62401.1"/>
    <property type="molecule type" value="Genomic_DNA"/>
</dbReference>
<sequence>MKTYFLRKNTDSKDLILFFAGFGAHYSHFLHLDSKQNVLICYDYRDFLLDLDFSEYENITLIAFSMGVCIASIILESFFAQRKAILANTNKQFTQQNHNRATTHIKNANEYQDMKTNIQMQNISLKIPDSLKIQQRIAINGTNFGIHQIFGIHPTIFKRTMQSFSLTDFKISLFMESLDKTHEFIFETNSALKDELSNLFLFIFNQDSPTWQISKKENEINIASSNSLPIRNQEKDSQNIKNPAHTFLWNKALISKQDKIFPPNACLNFFQSMNTYNKMTYQCMQEIHECSSQTQQKQAKDCEIILLDCPHFPFFAFKTWEEICQM</sequence>
<protein>
    <recommendedName>
        <fullName evidence="4">DUF452 domain-containing protein</fullName>
    </recommendedName>
</protein>
<dbReference type="AlphaFoldDB" id="A0A3D8ICY7"/>
<name>A0A3D8ICY7_9HELI</name>
<dbReference type="OrthoDB" id="37047at2"/>
<evidence type="ECO:0000313" key="2">
    <source>
        <dbReference type="EMBL" id="RDU62401.1"/>
    </source>
</evidence>
<dbReference type="Proteomes" id="UP000256379">
    <property type="component" value="Unassembled WGS sequence"/>
</dbReference>
<dbReference type="InterPro" id="IPR007398">
    <property type="entry name" value="BioG"/>
</dbReference>
<gene>
    <name evidence="2" type="ORF">CQA53_09350</name>
</gene>
<proteinExistence type="predicted"/>
<feature type="transmembrane region" description="Helical" evidence="1">
    <location>
        <begin position="59"/>
        <end position="79"/>
    </location>
</feature>
<reference evidence="2 3" key="1">
    <citation type="submission" date="2018-04" db="EMBL/GenBank/DDBJ databases">
        <title>Novel Campyloabacter and Helicobacter Species and Strains.</title>
        <authorList>
            <person name="Mannion A.J."/>
            <person name="Shen Z."/>
            <person name="Fox J.G."/>
        </authorList>
    </citation>
    <scope>NUCLEOTIDE SEQUENCE [LARGE SCALE GENOMIC DNA]</scope>
    <source>
        <strain evidence="2 3">MIT 17-337</strain>
    </source>
</reference>
<keyword evidence="1" id="KW-0472">Membrane</keyword>
<evidence type="ECO:0000256" key="1">
    <source>
        <dbReference type="SAM" id="Phobius"/>
    </source>
</evidence>
<feature type="transmembrane region" description="Helical" evidence="1">
    <location>
        <begin position="12"/>
        <end position="29"/>
    </location>
</feature>